<reference evidence="4 5" key="1">
    <citation type="submission" date="2017-04" db="EMBL/GenBank/DDBJ databases">
        <title>Genome sequencing of [Candida] sorbophila.</title>
        <authorList>
            <person name="Ahn J.O."/>
        </authorList>
    </citation>
    <scope>NUCLEOTIDE SEQUENCE [LARGE SCALE GENOMIC DNA]</scope>
    <source>
        <strain evidence="4 5">DS02</strain>
    </source>
</reference>
<dbReference type="SFLD" id="SFLDS00019">
    <property type="entry name" value="Glutathione_Transferase_(cytos"/>
    <property type="match status" value="1"/>
</dbReference>
<dbReference type="InterPro" id="IPR036282">
    <property type="entry name" value="Glutathione-S-Trfase_C_sf"/>
</dbReference>
<comment type="caution">
    <text evidence="4">The sequence shown here is derived from an EMBL/GenBank/DDBJ whole genome shotgun (WGS) entry which is preliminary data.</text>
</comment>
<evidence type="ECO:0000313" key="5">
    <source>
        <dbReference type="Proteomes" id="UP000238350"/>
    </source>
</evidence>
<dbReference type="SUPFAM" id="SSF52833">
    <property type="entry name" value="Thioredoxin-like"/>
    <property type="match status" value="1"/>
</dbReference>
<keyword evidence="4" id="KW-0808">Transferase</keyword>
<dbReference type="PANTHER" id="PTHR44051">
    <property type="entry name" value="GLUTATHIONE S-TRANSFERASE-RELATED"/>
    <property type="match status" value="1"/>
</dbReference>
<dbReference type="PANTHER" id="PTHR44051:SF8">
    <property type="entry name" value="GLUTATHIONE S-TRANSFERASE GSTA"/>
    <property type="match status" value="1"/>
</dbReference>
<dbReference type="GO" id="GO:0016740">
    <property type="term" value="F:transferase activity"/>
    <property type="evidence" value="ECO:0007669"/>
    <property type="project" value="UniProtKB-KW"/>
</dbReference>
<keyword evidence="5" id="KW-1185">Reference proteome</keyword>
<evidence type="ECO:0000259" key="2">
    <source>
        <dbReference type="PROSITE" id="PS50404"/>
    </source>
</evidence>
<evidence type="ECO:0000256" key="1">
    <source>
        <dbReference type="ARBA" id="ARBA00007409"/>
    </source>
</evidence>
<feature type="domain" description="GST N-terminal" evidence="2">
    <location>
        <begin position="1"/>
        <end position="79"/>
    </location>
</feature>
<dbReference type="InterPro" id="IPR004045">
    <property type="entry name" value="Glutathione_S-Trfase_N"/>
</dbReference>
<dbReference type="Gene3D" id="3.40.30.10">
    <property type="entry name" value="Glutaredoxin"/>
    <property type="match status" value="1"/>
</dbReference>
<dbReference type="CDD" id="cd00570">
    <property type="entry name" value="GST_N_family"/>
    <property type="match status" value="1"/>
</dbReference>
<dbReference type="InterPro" id="IPR040079">
    <property type="entry name" value="Glutathione_S-Trfase"/>
</dbReference>
<feature type="domain" description="GST C-terminal" evidence="3">
    <location>
        <begin position="87"/>
        <end position="210"/>
    </location>
</feature>
<name>A0A2T0FMM3_9ASCO</name>
<dbReference type="EMBL" id="NDIQ01000022">
    <property type="protein sequence ID" value="PRT56230.1"/>
    <property type="molecule type" value="Genomic_DNA"/>
</dbReference>
<dbReference type="PROSITE" id="PS50405">
    <property type="entry name" value="GST_CTER"/>
    <property type="match status" value="1"/>
</dbReference>
<dbReference type="InterPro" id="IPR036249">
    <property type="entry name" value="Thioredoxin-like_sf"/>
</dbReference>
<dbReference type="PROSITE" id="PS50404">
    <property type="entry name" value="GST_NTER"/>
    <property type="match status" value="1"/>
</dbReference>
<sequence length="219" mass="24293">MTPILYGIPASPHVLIARAGLEELGVVYKLVTAVPHGQDPEFVRVSPLGKVPALTDGDFSVDDSTAIVSYFDYKLHGNDKKSIFGNDPQSRARIVKFEKYLQIEGFDLASRFFRHFRNGGSIEQLTEIQRNAIKVLDYLESELQDNGHFVGSSYTAADTALVARLMAYHLARQTLDNNKHPKLSSAYEKAIKEARFSKILSDAEAMMGKLADRSAESTP</sequence>
<accession>A0A2T0FMM3</accession>
<dbReference type="Pfam" id="PF13417">
    <property type="entry name" value="GST_N_3"/>
    <property type="match status" value="1"/>
</dbReference>
<protein>
    <submittedName>
        <fullName evidence="4">Glutathione S-transferase D7</fullName>
    </submittedName>
</protein>
<evidence type="ECO:0000313" key="4">
    <source>
        <dbReference type="EMBL" id="PRT56230.1"/>
    </source>
</evidence>
<dbReference type="GeneID" id="36517598"/>
<comment type="similarity">
    <text evidence="1">Belongs to the GST superfamily.</text>
</comment>
<dbReference type="RefSeq" id="XP_024666175.1">
    <property type="nucleotide sequence ID" value="XM_024810407.1"/>
</dbReference>
<dbReference type="Pfam" id="PF14497">
    <property type="entry name" value="GST_C_3"/>
    <property type="match status" value="1"/>
</dbReference>
<organism evidence="4 5">
    <name type="scientific">Wickerhamiella sorbophila</name>
    <dbReference type="NCBI Taxonomy" id="45607"/>
    <lineage>
        <taxon>Eukaryota</taxon>
        <taxon>Fungi</taxon>
        <taxon>Dikarya</taxon>
        <taxon>Ascomycota</taxon>
        <taxon>Saccharomycotina</taxon>
        <taxon>Dipodascomycetes</taxon>
        <taxon>Dipodascales</taxon>
        <taxon>Trichomonascaceae</taxon>
        <taxon>Wickerhamiella</taxon>
    </lineage>
</organism>
<proteinExistence type="inferred from homology"/>
<evidence type="ECO:0000259" key="3">
    <source>
        <dbReference type="PROSITE" id="PS50405"/>
    </source>
</evidence>
<dbReference type="OrthoDB" id="249703at2759"/>
<dbReference type="SUPFAM" id="SSF47616">
    <property type="entry name" value="GST C-terminal domain-like"/>
    <property type="match status" value="1"/>
</dbReference>
<dbReference type="Gene3D" id="1.20.1050.10">
    <property type="match status" value="1"/>
</dbReference>
<dbReference type="Proteomes" id="UP000238350">
    <property type="component" value="Unassembled WGS sequence"/>
</dbReference>
<dbReference type="InterPro" id="IPR010987">
    <property type="entry name" value="Glutathione-S-Trfase_C-like"/>
</dbReference>
<dbReference type="AlphaFoldDB" id="A0A2T0FMM3"/>
<dbReference type="InterPro" id="IPR004046">
    <property type="entry name" value="GST_C"/>
</dbReference>
<gene>
    <name evidence="4" type="ORF">B9G98_03850</name>
</gene>
<dbReference type="STRING" id="45607.A0A2T0FMM3"/>